<dbReference type="STRING" id="34720.A0A151JY63"/>
<dbReference type="InterPro" id="IPR003656">
    <property type="entry name" value="Znf_BED"/>
</dbReference>
<gene>
    <name evidence="6" type="ORF">ALC56_04833</name>
</gene>
<name>A0A151JY63_9HYME</name>
<keyword evidence="1" id="KW-0479">Metal-binding</keyword>
<dbReference type="PANTHER" id="PTHR47771">
    <property type="entry name" value="LD27203P-RELATED"/>
    <property type="match status" value="1"/>
</dbReference>
<dbReference type="InterPro" id="IPR013087">
    <property type="entry name" value="Znf_C2H2_type"/>
</dbReference>
<evidence type="ECO:0000256" key="3">
    <source>
        <dbReference type="ARBA" id="ARBA00022833"/>
    </source>
</evidence>
<evidence type="ECO:0000256" key="2">
    <source>
        <dbReference type="ARBA" id="ARBA00022771"/>
    </source>
</evidence>
<dbReference type="PANTHER" id="PTHR47771:SF3">
    <property type="entry name" value="LD27203P"/>
    <property type="match status" value="1"/>
</dbReference>
<proteinExistence type="predicted"/>
<organism evidence="6 7">
    <name type="scientific">Trachymyrmex septentrionalis</name>
    <dbReference type="NCBI Taxonomy" id="34720"/>
    <lineage>
        <taxon>Eukaryota</taxon>
        <taxon>Metazoa</taxon>
        <taxon>Ecdysozoa</taxon>
        <taxon>Arthropoda</taxon>
        <taxon>Hexapoda</taxon>
        <taxon>Insecta</taxon>
        <taxon>Pterygota</taxon>
        <taxon>Neoptera</taxon>
        <taxon>Endopterygota</taxon>
        <taxon>Hymenoptera</taxon>
        <taxon>Apocrita</taxon>
        <taxon>Aculeata</taxon>
        <taxon>Formicoidea</taxon>
        <taxon>Formicidae</taxon>
        <taxon>Myrmicinae</taxon>
        <taxon>Trachymyrmex</taxon>
    </lineage>
</organism>
<dbReference type="GO" id="GO:0003677">
    <property type="term" value="F:DNA binding"/>
    <property type="evidence" value="ECO:0007669"/>
    <property type="project" value="InterPro"/>
</dbReference>
<feature type="domain" description="BED-type" evidence="5">
    <location>
        <begin position="272"/>
        <end position="321"/>
    </location>
</feature>
<evidence type="ECO:0000256" key="4">
    <source>
        <dbReference type="PROSITE-ProRule" id="PRU00027"/>
    </source>
</evidence>
<protein>
    <recommendedName>
        <fullName evidence="5">BED-type domain-containing protein</fullName>
    </recommendedName>
</protein>
<feature type="non-terminal residue" evidence="6">
    <location>
        <position position="1"/>
    </location>
</feature>
<sequence length="485" mass="56500">ILVRRRIREHYRELTRSNEVTCNHCNLEIIVNVHSLDILHKHLVKAHPDKLTEEEKKNVKIRWVWDYFTLGDSRATCNLCGISLSSRRLSNLIIHLKLTHHNEVTCNHCNLEIIVNVHSLDILHKHLVKAHPDKLTEEEKKNVKVSWVYDYFTVGDSKTTCNICGISFNTRKIFNLSRHLKLTHQIFGPSPDGAINNESNLYNDANWDIRHNLILVRCWIRGHYRELTRSNEVTCNHCNLEIIVNVQYLDILHKHLVEAHPDKLTEEEKKNVKVSWVWDYFTLGDSKTTCNLCGISLNTRRISNLSRHLKLAHHPEYSVYIRYNDRAKCRRESNSSLSLVPYEINVSVPQPYTVEKRVSYSVKVYVNVPVEIPESYQVEKQVPYKVKVGNHVPYKIEVPVSQPFRIEKRIPVEVKVPISQSYTIDPVRIKIPVEKPYLVPVEKPVVVPVKVSDPFRLKVSVDKPHEVHETKPVLVPVKKTFPYVV</sequence>
<keyword evidence="3" id="KW-0862">Zinc</keyword>
<evidence type="ECO:0000313" key="7">
    <source>
        <dbReference type="Proteomes" id="UP000078541"/>
    </source>
</evidence>
<dbReference type="SMART" id="SM00355">
    <property type="entry name" value="ZnF_C2H2"/>
    <property type="match status" value="5"/>
</dbReference>
<keyword evidence="7" id="KW-1185">Reference proteome</keyword>
<evidence type="ECO:0000259" key="5">
    <source>
        <dbReference type="PROSITE" id="PS50808"/>
    </source>
</evidence>
<dbReference type="SMART" id="SM00614">
    <property type="entry name" value="ZnF_BED"/>
    <property type="match status" value="3"/>
</dbReference>
<dbReference type="Proteomes" id="UP000078541">
    <property type="component" value="Unassembled WGS sequence"/>
</dbReference>
<dbReference type="InterPro" id="IPR036236">
    <property type="entry name" value="Znf_C2H2_sf"/>
</dbReference>
<evidence type="ECO:0000256" key="1">
    <source>
        <dbReference type="ARBA" id="ARBA00022723"/>
    </source>
</evidence>
<accession>A0A151JY63</accession>
<evidence type="ECO:0000313" key="6">
    <source>
        <dbReference type="EMBL" id="KYN40793.1"/>
    </source>
</evidence>
<dbReference type="Pfam" id="PF02892">
    <property type="entry name" value="zf-BED"/>
    <property type="match status" value="2"/>
</dbReference>
<dbReference type="EMBL" id="KQ981515">
    <property type="protein sequence ID" value="KYN40793.1"/>
    <property type="molecule type" value="Genomic_DNA"/>
</dbReference>
<dbReference type="AlphaFoldDB" id="A0A151JY63"/>
<dbReference type="PROSITE" id="PS50808">
    <property type="entry name" value="ZF_BED"/>
    <property type="match status" value="1"/>
</dbReference>
<reference evidence="6 7" key="1">
    <citation type="submission" date="2016-03" db="EMBL/GenBank/DDBJ databases">
        <title>Trachymyrmex septentrionalis WGS genome.</title>
        <authorList>
            <person name="Nygaard S."/>
            <person name="Hu H."/>
            <person name="Boomsma J."/>
            <person name="Zhang G."/>
        </authorList>
    </citation>
    <scope>NUCLEOTIDE SEQUENCE [LARGE SCALE GENOMIC DNA]</scope>
    <source>
        <strain evidence="6">Tsep2-gDNA-1</strain>
        <tissue evidence="6">Whole body</tissue>
    </source>
</reference>
<keyword evidence="2 4" id="KW-0863">Zinc-finger</keyword>
<dbReference type="SUPFAM" id="SSF57667">
    <property type="entry name" value="beta-beta-alpha zinc fingers"/>
    <property type="match status" value="2"/>
</dbReference>
<dbReference type="GO" id="GO:0008270">
    <property type="term" value="F:zinc ion binding"/>
    <property type="evidence" value="ECO:0007669"/>
    <property type="project" value="UniProtKB-KW"/>
</dbReference>